<dbReference type="Proteomes" id="UP000694620">
    <property type="component" value="Chromosome 11"/>
</dbReference>
<dbReference type="PANTHER" id="PTHR34930:SF4">
    <property type="entry name" value="JUPITER MICROTUBULE ASSOCIATED HOMOLOG 1"/>
    <property type="match status" value="1"/>
</dbReference>
<feature type="region of interest" description="Disordered" evidence="7">
    <location>
        <begin position="1"/>
        <end position="163"/>
    </location>
</feature>
<sequence length="163" mass="16894">MTTTTTFQGMDPEAKSSSRVLQPPGGSSNITFGTGDGDQKQSSWPSKTVTNIFGGPVDPHAGRRNNPPGEGRSLGIFGGSEGYPPTKKNIQAAESAPVVESAEKEKTDTANVEEHECVPEDKEPSNSVASNAAPPAAGGPSIRRNLPGGKSSLVNQHLTKLGE</sequence>
<proteinExistence type="inferred from homology"/>
<dbReference type="GO" id="GO:0005737">
    <property type="term" value="C:cytoplasm"/>
    <property type="evidence" value="ECO:0007669"/>
    <property type="project" value="UniProtKB-SubCell"/>
</dbReference>
<evidence type="ECO:0000256" key="1">
    <source>
        <dbReference type="ARBA" id="ARBA00004123"/>
    </source>
</evidence>
<evidence type="ECO:0000256" key="5">
    <source>
        <dbReference type="ARBA" id="ARBA00022553"/>
    </source>
</evidence>
<dbReference type="GeneTree" id="ENSGT00940000164904"/>
<reference evidence="8" key="1">
    <citation type="submission" date="2021-06" db="EMBL/GenBank/DDBJ databases">
        <authorList>
            <consortium name="Wellcome Sanger Institute Data Sharing"/>
        </authorList>
    </citation>
    <scope>NUCLEOTIDE SEQUENCE [LARGE SCALE GENOMIC DNA]</scope>
</reference>
<evidence type="ECO:0000256" key="3">
    <source>
        <dbReference type="ARBA" id="ARBA00008329"/>
    </source>
</evidence>
<keyword evidence="4" id="KW-0963">Cytoplasm</keyword>
<reference evidence="8" key="2">
    <citation type="submission" date="2025-08" db="UniProtKB">
        <authorList>
            <consortium name="Ensembl"/>
        </authorList>
    </citation>
    <scope>IDENTIFICATION</scope>
</reference>
<dbReference type="Ensembl" id="ENSECRT00000014164.1">
    <property type="protein sequence ID" value="ENSECRP00000013923.1"/>
    <property type="gene ID" value="ENSECRG00000009282.1"/>
</dbReference>
<keyword evidence="9" id="KW-1185">Reference proteome</keyword>
<feature type="compositionally biased region" description="Basic and acidic residues" evidence="7">
    <location>
        <begin position="101"/>
        <end position="124"/>
    </location>
</feature>
<comment type="similarity">
    <text evidence="3">Belongs to the JUPITER family.</text>
</comment>
<dbReference type="PANTHER" id="PTHR34930">
    <property type="entry name" value="GEO05313P1"/>
    <property type="match status" value="1"/>
</dbReference>
<dbReference type="AlphaFoldDB" id="A0A8C4S911"/>
<feature type="compositionally biased region" description="Low complexity" evidence="7">
    <location>
        <begin position="125"/>
        <end position="141"/>
    </location>
</feature>
<comment type="subcellular location">
    <subcellularLocation>
        <location evidence="2">Cytoplasm</location>
    </subcellularLocation>
    <subcellularLocation>
        <location evidence="1">Nucleus</location>
    </subcellularLocation>
</comment>
<dbReference type="InterPro" id="IPR033335">
    <property type="entry name" value="JUPITER"/>
</dbReference>
<accession>A0A8C4S911</accession>
<evidence type="ECO:0000256" key="4">
    <source>
        <dbReference type="ARBA" id="ARBA00022490"/>
    </source>
</evidence>
<feature type="compositionally biased region" description="Polar residues" evidence="7">
    <location>
        <begin position="152"/>
        <end position="163"/>
    </location>
</feature>
<protein>
    <submittedName>
        <fullName evidence="8">Jupiter microtubule associated homolog 1a</fullName>
    </submittedName>
</protein>
<evidence type="ECO:0000313" key="8">
    <source>
        <dbReference type="Ensembl" id="ENSECRP00000013923.1"/>
    </source>
</evidence>
<feature type="compositionally biased region" description="Polar residues" evidence="7">
    <location>
        <begin position="40"/>
        <end position="51"/>
    </location>
</feature>
<evidence type="ECO:0000256" key="6">
    <source>
        <dbReference type="ARBA" id="ARBA00023242"/>
    </source>
</evidence>
<dbReference type="GO" id="GO:0005634">
    <property type="term" value="C:nucleus"/>
    <property type="evidence" value="ECO:0007669"/>
    <property type="project" value="UniProtKB-SubCell"/>
</dbReference>
<keyword evidence="5" id="KW-0597">Phosphoprotein</keyword>
<evidence type="ECO:0000256" key="7">
    <source>
        <dbReference type="SAM" id="MobiDB-lite"/>
    </source>
</evidence>
<keyword evidence="6" id="KW-0539">Nucleus</keyword>
<evidence type="ECO:0000313" key="9">
    <source>
        <dbReference type="Proteomes" id="UP000694620"/>
    </source>
</evidence>
<evidence type="ECO:0000256" key="2">
    <source>
        <dbReference type="ARBA" id="ARBA00004496"/>
    </source>
</evidence>
<feature type="compositionally biased region" description="Polar residues" evidence="7">
    <location>
        <begin position="15"/>
        <end position="32"/>
    </location>
</feature>
<name>A0A8C4S911_ERPCA</name>
<organism evidence="8 9">
    <name type="scientific">Erpetoichthys calabaricus</name>
    <name type="common">Rope fish</name>
    <name type="synonym">Calamoichthys calabaricus</name>
    <dbReference type="NCBI Taxonomy" id="27687"/>
    <lineage>
        <taxon>Eukaryota</taxon>
        <taxon>Metazoa</taxon>
        <taxon>Chordata</taxon>
        <taxon>Craniata</taxon>
        <taxon>Vertebrata</taxon>
        <taxon>Euteleostomi</taxon>
        <taxon>Actinopterygii</taxon>
        <taxon>Polypteriformes</taxon>
        <taxon>Polypteridae</taxon>
        <taxon>Erpetoichthys</taxon>
    </lineage>
</organism>
<reference evidence="8" key="3">
    <citation type="submission" date="2025-09" db="UniProtKB">
        <authorList>
            <consortium name="Ensembl"/>
        </authorList>
    </citation>
    <scope>IDENTIFICATION</scope>
</reference>